<name>A0ABU1VZK5_9GAMM</name>
<keyword evidence="2" id="KW-0418">Kinase</keyword>
<evidence type="ECO:0000256" key="1">
    <source>
        <dbReference type="SAM" id="Phobius"/>
    </source>
</evidence>
<feature type="transmembrane region" description="Helical" evidence="1">
    <location>
        <begin position="62"/>
        <end position="92"/>
    </location>
</feature>
<accession>A0ABU1VZK5</accession>
<dbReference type="Gene3D" id="1.20.5.1930">
    <property type="match status" value="1"/>
</dbReference>
<keyword evidence="3" id="KW-1185">Reference proteome</keyword>
<feature type="transmembrane region" description="Helical" evidence="1">
    <location>
        <begin position="124"/>
        <end position="141"/>
    </location>
</feature>
<feature type="transmembrane region" description="Helical" evidence="1">
    <location>
        <begin position="99"/>
        <end position="118"/>
    </location>
</feature>
<feature type="transmembrane region" description="Helical" evidence="1">
    <location>
        <begin position="33"/>
        <end position="50"/>
    </location>
</feature>
<comment type="caution">
    <text evidence="2">The sequence shown here is derived from an EMBL/GenBank/DDBJ whole genome shotgun (WGS) entry which is preliminary data.</text>
</comment>
<evidence type="ECO:0000313" key="3">
    <source>
        <dbReference type="Proteomes" id="UP001257909"/>
    </source>
</evidence>
<sequence length="185" mass="21366">MLELEKRLSWVYLVNLVFYIAPFFYIDYSPIDYLWMMLALVAFVGCYYWIGRTDTTHMLLPILLMALIASCITPLNYGSISMFAYVSFFIGFSYNFRQFLAGVVALVALLVLLNHFFIKGAPYFLLYGSALVLAIGVLGVLDRVRRLTMLKEQRSAEEIKQLATMVERERIARDLHDIMGIVYRV</sequence>
<gene>
    <name evidence="2" type="ORF">J2W69_002085</name>
</gene>
<feature type="transmembrane region" description="Helical" evidence="1">
    <location>
        <begin position="7"/>
        <end position="26"/>
    </location>
</feature>
<keyword evidence="2" id="KW-0808">Transferase</keyword>
<dbReference type="GO" id="GO:0016301">
    <property type="term" value="F:kinase activity"/>
    <property type="evidence" value="ECO:0007669"/>
    <property type="project" value="UniProtKB-KW"/>
</dbReference>
<keyword evidence="1" id="KW-0472">Membrane</keyword>
<keyword evidence="1" id="KW-0812">Transmembrane</keyword>
<dbReference type="Proteomes" id="UP001257909">
    <property type="component" value="Unassembled WGS sequence"/>
</dbReference>
<organism evidence="2 3">
    <name type="scientific">Rheinheimera soli</name>
    <dbReference type="NCBI Taxonomy" id="443616"/>
    <lineage>
        <taxon>Bacteria</taxon>
        <taxon>Pseudomonadati</taxon>
        <taxon>Pseudomonadota</taxon>
        <taxon>Gammaproteobacteria</taxon>
        <taxon>Chromatiales</taxon>
        <taxon>Chromatiaceae</taxon>
        <taxon>Rheinheimera</taxon>
    </lineage>
</organism>
<reference evidence="2 3" key="1">
    <citation type="submission" date="2023-07" db="EMBL/GenBank/DDBJ databases">
        <title>Sorghum-associated microbial communities from plants grown in Nebraska, USA.</title>
        <authorList>
            <person name="Schachtman D."/>
        </authorList>
    </citation>
    <scope>NUCLEOTIDE SEQUENCE [LARGE SCALE GENOMIC DNA]</scope>
    <source>
        <strain evidence="2 3">4138</strain>
    </source>
</reference>
<evidence type="ECO:0000313" key="2">
    <source>
        <dbReference type="EMBL" id="MDR7121144.1"/>
    </source>
</evidence>
<protein>
    <submittedName>
        <fullName evidence="2">Signal transduction histidine kinase</fullName>
    </submittedName>
</protein>
<dbReference type="EMBL" id="JAVDWR010000005">
    <property type="protein sequence ID" value="MDR7121144.1"/>
    <property type="molecule type" value="Genomic_DNA"/>
</dbReference>
<dbReference type="RefSeq" id="WP_310277749.1">
    <property type="nucleotide sequence ID" value="NZ_JAVDWR010000005.1"/>
</dbReference>
<keyword evidence="1" id="KW-1133">Transmembrane helix</keyword>
<proteinExistence type="predicted"/>